<dbReference type="InterPro" id="IPR036779">
    <property type="entry name" value="LysM_dom_sf"/>
</dbReference>
<dbReference type="CDD" id="cd00118">
    <property type="entry name" value="LysM"/>
    <property type="match status" value="1"/>
</dbReference>
<proteinExistence type="inferred from homology"/>
<dbReference type="GO" id="GO:0016757">
    <property type="term" value="F:glycosyltransferase activity"/>
    <property type="evidence" value="ECO:0007669"/>
    <property type="project" value="UniProtKB-KW"/>
</dbReference>
<dbReference type="PROSITE" id="PS52029">
    <property type="entry name" value="LD_TPASE"/>
    <property type="match status" value="1"/>
</dbReference>
<keyword evidence="9 13" id="KW-0133">Cell shape</keyword>
<evidence type="ECO:0000256" key="2">
    <source>
        <dbReference type="ARBA" id="ARBA00004752"/>
    </source>
</evidence>
<dbReference type="PROSITE" id="PS51782">
    <property type="entry name" value="LYSM"/>
    <property type="match status" value="1"/>
</dbReference>
<evidence type="ECO:0000256" key="14">
    <source>
        <dbReference type="SAM" id="SignalP"/>
    </source>
</evidence>
<evidence type="ECO:0000259" key="16">
    <source>
        <dbReference type="PROSITE" id="PS52029"/>
    </source>
</evidence>
<accession>A0A7X8TNE0</accession>
<evidence type="ECO:0000256" key="3">
    <source>
        <dbReference type="ARBA" id="ARBA00005992"/>
    </source>
</evidence>
<feature type="domain" description="L,D-TPase catalytic" evidence="16">
    <location>
        <begin position="111"/>
        <end position="248"/>
    </location>
</feature>
<dbReference type="InterPro" id="IPR041597">
    <property type="entry name" value="Ldt_C"/>
</dbReference>
<sequence>MTKTGRIKVTQRCRPLFKLCRAAALLLALLGGTVPAWSQPYTLHADGARLLGRTTYHIVERGETLPNIAKDYDVGYLALVAANPGIDPFAPSRGYALTIPTQLILPNVQRSGIVINLAELRLYYFDPDEPIVHIFPVGIGRVGRETPKMVTRISQKRANPTWVPPKSVRKDYLERGITLPSVVPPGPDNPLGLFALRLAYGSGQYLIHGTNKEYGIGARVSAGCIRMAPADIEWLYHQVDTKTQVRIINQPIKMAREPDQRIYLEVHEPLTKADGKKQTLKMPRQLRTMLNQSNRDEAMAEAVIASQNGVPVKIDGR</sequence>
<dbReference type="FunFam" id="2.40.440.10:FF:000001">
    <property type="entry name" value="L,D-transpeptidase YbiS"/>
    <property type="match status" value="1"/>
</dbReference>
<keyword evidence="7" id="KW-0574">Periplasm</keyword>
<evidence type="ECO:0000256" key="7">
    <source>
        <dbReference type="ARBA" id="ARBA00022764"/>
    </source>
</evidence>
<dbReference type="Pfam" id="PF03734">
    <property type="entry name" value="YkuD"/>
    <property type="match status" value="1"/>
</dbReference>
<dbReference type="GO" id="GO:0005576">
    <property type="term" value="C:extracellular region"/>
    <property type="evidence" value="ECO:0007669"/>
    <property type="project" value="TreeGrafter"/>
</dbReference>
<dbReference type="Gene3D" id="2.40.440.10">
    <property type="entry name" value="L,D-transpeptidase catalytic domain-like"/>
    <property type="match status" value="1"/>
</dbReference>
<comment type="pathway">
    <text evidence="12">Glycan biosynthesis.</text>
</comment>
<dbReference type="GO" id="GO:0008360">
    <property type="term" value="P:regulation of cell shape"/>
    <property type="evidence" value="ECO:0007669"/>
    <property type="project" value="UniProtKB-UniRule"/>
</dbReference>
<feature type="signal peptide" evidence="14">
    <location>
        <begin position="1"/>
        <end position="38"/>
    </location>
</feature>
<dbReference type="UniPathway" id="UPA00219"/>
<gene>
    <name evidence="17" type="ORF">HGP28_02505</name>
</gene>
<evidence type="ECO:0000259" key="15">
    <source>
        <dbReference type="PROSITE" id="PS51782"/>
    </source>
</evidence>
<evidence type="ECO:0000256" key="1">
    <source>
        <dbReference type="ARBA" id="ARBA00004418"/>
    </source>
</evidence>
<evidence type="ECO:0000256" key="13">
    <source>
        <dbReference type="PROSITE-ProRule" id="PRU01373"/>
    </source>
</evidence>
<evidence type="ECO:0000313" key="17">
    <source>
        <dbReference type="EMBL" id="NLS11760.1"/>
    </source>
</evidence>
<keyword evidence="8" id="KW-0378">Hydrolase</keyword>
<dbReference type="PANTHER" id="PTHR30582">
    <property type="entry name" value="L,D-TRANSPEPTIDASE"/>
    <property type="match status" value="1"/>
</dbReference>
<dbReference type="SUPFAM" id="SSF54106">
    <property type="entry name" value="LysM domain"/>
    <property type="match status" value="1"/>
</dbReference>
<keyword evidence="4" id="KW-0328">Glycosyltransferase</keyword>
<organism evidence="17 18">
    <name type="scientific">Vibrio agarilyticus</name>
    <dbReference type="NCBI Taxonomy" id="2726741"/>
    <lineage>
        <taxon>Bacteria</taxon>
        <taxon>Pseudomonadati</taxon>
        <taxon>Pseudomonadota</taxon>
        <taxon>Gammaproteobacteria</taxon>
        <taxon>Vibrionales</taxon>
        <taxon>Vibrionaceae</taxon>
        <taxon>Vibrio</taxon>
    </lineage>
</organism>
<dbReference type="InterPro" id="IPR005490">
    <property type="entry name" value="LD_TPept_cat_dom"/>
</dbReference>
<dbReference type="SUPFAM" id="SSF141523">
    <property type="entry name" value="L,D-transpeptidase catalytic domain-like"/>
    <property type="match status" value="1"/>
</dbReference>
<keyword evidence="5" id="KW-0808">Transferase</keyword>
<reference evidence="17 18" key="1">
    <citation type="submission" date="2020-04" db="EMBL/GenBank/DDBJ databases">
        <title>Vibrio sp. SM6, a novel species isolated from seawater.</title>
        <authorList>
            <person name="Wang X."/>
        </authorList>
    </citation>
    <scope>NUCLEOTIDE SEQUENCE [LARGE SCALE GENOMIC DNA]</scope>
    <source>
        <strain evidence="17 18">SM6</strain>
    </source>
</reference>
<comment type="subcellular location">
    <subcellularLocation>
        <location evidence="1">Periplasm</location>
    </subcellularLocation>
</comment>
<dbReference type="GO" id="GO:0071972">
    <property type="term" value="F:peptidoglycan L,D-transpeptidase activity"/>
    <property type="evidence" value="ECO:0007669"/>
    <property type="project" value="TreeGrafter"/>
</dbReference>
<dbReference type="SMART" id="SM00257">
    <property type="entry name" value="LysM"/>
    <property type="match status" value="1"/>
</dbReference>
<feature type="chain" id="PRO_5031064046" evidence="14">
    <location>
        <begin position="39"/>
        <end position="317"/>
    </location>
</feature>
<dbReference type="Pfam" id="PF01476">
    <property type="entry name" value="LysM"/>
    <property type="match status" value="1"/>
</dbReference>
<dbReference type="InterPro" id="IPR038063">
    <property type="entry name" value="Transpep_catalytic_dom"/>
</dbReference>
<feature type="domain" description="LysM" evidence="15">
    <location>
        <begin position="55"/>
        <end position="99"/>
    </location>
</feature>
<evidence type="ECO:0000256" key="10">
    <source>
        <dbReference type="ARBA" id="ARBA00022984"/>
    </source>
</evidence>
<comment type="caution">
    <text evidence="17">The sequence shown here is derived from an EMBL/GenBank/DDBJ whole genome shotgun (WGS) entry which is preliminary data.</text>
</comment>
<keyword evidence="10 13" id="KW-0573">Peptidoglycan synthesis</keyword>
<keyword evidence="11 13" id="KW-0961">Cell wall biogenesis/degradation</keyword>
<dbReference type="Pfam" id="PF17969">
    <property type="entry name" value="Ldt_C"/>
    <property type="match status" value="1"/>
</dbReference>
<evidence type="ECO:0000256" key="8">
    <source>
        <dbReference type="ARBA" id="ARBA00022801"/>
    </source>
</evidence>
<keyword evidence="18" id="KW-1185">Reference proteome</keyword>
<evidence type="ECO:0000256" key="6">
    <source>
        <dbReference type="ARBA" id="ARBA00022729"/>
    </source>
</evidence>
<comment type="pathway">
    <text evidence="2 13">Cell wall biogenesis; peptidoglycan biosynthesis.</text>
</comment>
<evidence type="ECO:0000313" key="18">
    <source>
        <dbReference type="Proteomes" id="UP000535589"/>
    </source>
</evidence>
<dbReference type="InterPro" id="IPR050979">
    <property type="entry name" value="LD-transpeptidase"/>
</dbReference>
<dbReference type="Gene3D" id="3.10.350.10">
    <property type="entry name" value="LysM domain"/>
    <property type="match status" value="1"/>
</dbReference>
<evidence type="ECO:0000256" key="5">
    <source>
        <dbReference type="ARBA" id="ARBA00022679"/>
    </source>
</evidence>
<evidence type="ECO:0000256" key="9">
    <source>
        <dbReference type="ARBA" id="ARBA00022960"/>
    </source>
</evidence>
<name>A0A7X8TNE0_9VIBR</name>
<evidence type="ECO:0000256" key="11">
    <source>
        <dbReference type="ARBA" id="ARBA00023316"/>
    </source>
</evidence>
<dbReference type="AlphaFoldDB" id="A0A7X8TNE0"/>
<evidence type="ECO:0000256" key="4">
    <source>
        <dbReference type="ARBA" id="ARBA00022676"/>
    </source>
</evidence>
<evidence type="ECO:0000256" key="12">
    <source>
        <dbReference type="ARBA" id="ARBA00060592"/>
    </source>
</evidence>
<dbReference type="GO" id="GO:0018104">
    <property type="term" value="P:peptidoglycan-protein cross-linking"/>
    <property type="evidence" value="ECO:0007669"/>
    <property type="project" value="TreeGrafter"/>
</dbReference>
<comment type="similarity">
    <text evidence="3">Belongs to the YkuD family.</text>
</comment>
<dbReference type="InterPro" id="IPR018392">
    <property type="entry name" value="LysM"/>
</dbReference>
<dbReference type="CDD" id="cd16913">
    <property type="entry name" value="YkuD_like"/>
    <property type="match status" value="1"/>
</dbReference>
<dbReference type="GO" id="GO:0042597">
    <property type="term" value="C:periplasmic space"/>
    <property type="evidence" value="ECO:0007669"/>
    <property type="project" value="UniProtKB-SubCell"/>
</dbReference>
<feature type="active site" description="Nucleophile" evidence="13">
    <location>
        <position position="224"/>
    </location>
</feature>
<keyword evidence="6 14" id="KW-0732">Signal</keyword>
<dbReference type="PANTHER" id="PTHR30582:SF24">
    <property type="entry name" value="L,D-TRANSPEPTIDASE ERFK_SRFK-RELATED"/>
    <property type="match status" value="1"/>
</dbReference>
<feature type="active site" description="Proton donor/acceptor" evidence="13">
    <location>
        <position position="208"/>
    </location>
</feature>
<protein>
    <submittedName>
        <fullName evidence="17">L,D-transpeptidase family protein</fullName>
    </submittedName>
</protein>
<dbReference type="Proteomes" id="UP000535589">
    <property type="component" value="Unassembled WGS sequence"/>
</dbReference>
<dbReference type="EMBL" id="JABAIK010000002">
    <property type="protein sequence ID" value="NLS11760.1"/>
    <property type="molecule type" value="Genomic_DNA"/>
</dbReference>
<dbReference type="GO" id="GO:0071555">
    <property type="term" value="P:cell wall organization"/>
    <property type="evidence" value="ECO:0007669"/>
    <property type="project" value="UniProtKB-UniRule"/>
</dbReference>